<organism evidence="2 3">
    <name type="scientific">Chryseobacterium pennae</name>
    <dbReference type="NCBI Taxonomy" id="2258962"/>
    <lineage>
        <taxon>Bacteria</taxon>
        <taxon>Pseudomonadati</taxon>
        <taxon>Bacteroidota</taxon>
        <taxon>Flavobacteriia</taxon>
        <taxon>Flavobacteriales</taxon>
        <taxon>Weeksellaceae</taxon>
        <taxon>Chryseobacterium group</taxon>
        <taxon>Chryseobacterium</taxon>
    </lineage>
</organism>
<feature type="non-terminal residue" evidence="2">
    <location>
        <position position="352"/>
    </location>
</feature>
<sequence>MLLITHSMHAQLTPLPNTENYIQTKTYLDYNGSVPTKSSETVGYFDGLGRPKQVVNVKASPLGRDVVTHIEYDQFGRQTKDYLPVPQSGTQNGAIITNPLSNATQPGIYGSEKIYSEKMLEKSPLDRIMQQIQPGNDWANKPVGFSYEANMVNEVYQYTTKTTWENGATKSELILASATSFYAPGTLYKNVVTDEDGNKTVEFKNGRGQTLLVRKITTEYLDTYYVYNEYDQLAFVIPPKAVHMGTAEPLLNDLCYQYRYDGRNRLVEKKLPGKGWELMVYDKADRLILTQDAVMGSKGKWLLTKYDIFGRAIYTGVLVSTAKRAVLQDLIKDLVITEPRSTQGFIRNGMTI</sequence>
<dbReference type="EMBL" id="QNVT01000054">
    <property type="protein sequence ID" value="REC59074.1"/>
    <property type="molecule type" value="Genomic_DNA"/>
</dbReference>
<protein>
    <submittedName>
        <fullName evidence="2">RHS repeat-associated core domain-containing protein</fullName>
    </submittedName>
</protein>
<gene>
    <name evidence="2" type="ORF">DRF65_27885</name>
</gene>
<name>A0A3D9C006_9FLAO</name>
<dbReference type="Proteomes" id="UP000256686">
    <property type="component" value="Unassembled WGS sequence"/>
</dbReference>
<dbReference type="Pfam" id="PF20041">
    <property type="entry name" value="DUF6443"/>
    <property type="match status" value="1"/>
</dbReference>
<dbReference type="AlphaFoldDB" id="A0A3D9C006"/>
<accession>A0A3D9C006</accession>
<evidence type="ECO:0000259" key="1">
    <source>
        <dbReference type="Pfam" id="PF20041"/>
    </source>
</evidence>
<reference evidence="3" key="1">
    <citation type="submission" date="2018-06" db="EMBL/GenBank/DDBJ databases">
        <authorList>
            <person name="Lum Nde A."/>
            <person name="Hugo C."/>
        </authorList>
    </citation>
    <scope>NUCLEOTIDE SEQUENCE [LARGE SCALE GENOMIC DNA]</scope>
    <source>
        <strain evidence="3">1_F178</strain>
    </source>
</reference>
<evidence type="ECO:0000313" key="2">
    <source>
        <dbReference type="EMBL" id="REC59074.1"/>
    </source>
</evidence>
<keyword evidence="3" id="KW-1185">Reference proteome</keyword>
<dbReference type="InterPro" id="IPR045619">
    <property type="entry name" value="DUF6443"/>
</dbReference>
<proteinExistence type="predicted"/>
<comment type="caution">
    <text evidence="2">The sequence shown here is derived from an EMBL/GenBank/DDBJ whole genome shotgun (WGS) entry which is preliminary data.</text>
</comment>
<feature type="domain" description="DUF6443" evidence="1">
    <location>
        <begin position="24"/>
        <end position="142"/>
    </location>
</feature>
<dbReference type="Gene3D" id="2.180.10.10">
    <property type="entry name" value="RHS repeat-associated core"/>
    <property type="match status" value="1"/>
</dbReference>
<evidence type="ECO:0000313" key="3">
    <source>
        <dbReference type="Proteomes" id="UP000256686"/>
    </source>
</evidence>